<organism evidence="2 3">
    <name type="scientific">Porphyra umbilicalis</name>
    <name type="common">Purple laver</name>
    <name type="synonym">Red alga</name>
    <dbReference type="NCBI Taxonomy" id="2786"/>
    <lineage>
        <taxon>Eukaryota</taxon>
        <taxon>Rhodophyta</taxon>
        <taxon>Bangiophyceae</taxon>
        <taxon>Bangiales</taxon>
        <taxon>Bangiaceae</taxon>
        <taxon>Porphyra</taxon>
    </lineage>
</organism>
<protein>
    <submittedName>
        <fullName evidence="2">Uncharacterized protein</fullName>
    </submittedName>
</protein>
<dbReference type="AlphaFoldDB" id="A0A1X6PHH1"/>
<evidence type="ECO:0000313" key="3">
    <source>
        <dbReference type="Proteomes" id="UP000218209"/>
    </source>
</evidence>
<feature type="region of interest" description="Disordered" evidence="1">
    <location>
        <begin position="90"/>
        <end position="112"/>
    </location>
</feature>
<feature type="compositionally biased region" description="Basic residues" evidence="1">
    <location>
        <begin position="90"/>
        <end position="99"/>
    </location>
</feature>
<gene>
    <name evidence="2" type="ORF">BU14_0056s0028</name>
</gene>
<evidence type="ECO:0000313" key="2">
    <source>
        <dbReference type="EMBL" id="OSX80245.1"/>
    </source>
</evidence>
<reference evidence="2 3" key="1">
    <citation type="submission" date="2017-03" db="EMBL/GenBank/DDBJ databases">
        <title>WGS assembly of Porphyra umbilicalis.</title>
        <authorList>
            <person name="Brawley S.H."/>
            <person name="Blouin N.A."/>
            <person name="Ficko-Blean E."/>
            <person name="Wheeler G.L."/>
            <person name="Lohr M."/>
            <person name="Goodson H.V."/>
            <person name="Jenkins J.W."/>
            <person name="Blaby-Haas C.E."/>
            <person name="Helliwell K.E."/>
            <person name="Chan C."/>
            <person name="Marriage T."/>
            <person name="Bhattacharya D."/>
            <person name="Klein A.S."/>
            <person name="Badis Y."/>
            <person name="Brodie J."/>
            <person name="Cao Y."/>
            <person name="Collen J."/>
            <person name="Dittami S.M."/>
            <person name="Gachon C.M."/>
            <person name="Green B.R."/>
            <person name="Karpowicz S."/>
            <person name="Kim J.W."/>
            <person name="Kudahl U."/>
            <person name="Lin S."/>
            <person name="Michel G."/>
            <person name="Mittag M."/>
            <person name="Olson B.J."/>
            <person name="Pangilinan J."/>
            <person name="Peng Y."/>
            <person name="Qiu H."/>
            <person name="Shu S."/>
            <person name="Singer J.T."/>
            <person name="Smith A.G."/>
            <person name="Sprecher B.N."/>
            <person name="Wagner V."/>
            <person name="Wang W."/>
            <person name="Wang Z.-Y."/>
            <person name="Yan J."/>
            <person name="Yarish C."/>
            <person name="Zoeuner-Riek S."/>
            <person name="Zhuang Y."/>
            <person name="Zou Y."/>
            <person name="Lindquist E.A."/>
            <person name="Grimwood J."/>
            <person name="Barry K."/>
            <person name="Rokhsar D.S."/>
            <person name="Schmutz J."/>
            <person name="Stiller J.W."/>
            <person name="Grossman A.R."/>
            <person name="Prochnik S.E."/>
        </authorList>
    </citation>
    <scope>NUCLEOTIDE SEQUENCE [LARGE SCALE GENOMIC DNA]</scope>
    <source>
        <strain evidence="2">4086291</strain>
    </source>
</reference>
<sequence length="187" mass="21314">MCCGCCNRPLWTRALRSSLSGPRCWPWTAPVGLTSSRRTGRSTLQLFLPPPRPPPSPSTLPSLRTCWQLLPSQTTLCRCWAPHRQTRTQRHSPAVRRPCRQPPQRQQPWVLASSPTASPTLVCGYWRHHHRRSYGGGRPCASNAPSRPLRPPKRATARPETPRLLAVAARRRHQHHPRRRCRSAFRG</sequence>
<name>A0A1X6PHH1_PORUM</name>
<keyword evidence="3" id="KW-1185">Reference proteome</keyword>
<dbReference type="Proteomes" id="UP000218209">
    <property type="component" value="Unassembled WGS sequence"/>
</dbReference>
<feature type="region of interest" description="Disordered" evidence="1">
    <location>
        <begin position="133"/>
        <end position="162"/>
    </location>
</feature>
<dbReference type="EMBL" id="KV918778">
    <property type="protein sequence ID" value="OSX80245.1"/>
    <property type="molecule type" value="Genomic_DNA"/>
</dbReference>
<proteinExistence type="predicted"/>
<accession>A0A1X6PHH1</accession>
<evidence type="ECO:0000256" key="1">
    <source>
        <dbReference type="SAM" id="MobiDB-lite"/>
    </source>
</evidence>